<dbReference type="eggNOG" id="KOG2253">
    <property type="taxonomic scope" value="Eukaryota"/>
</dbReference>
<dbReference type="PANTHER" id="PTHR43591">
    <property type="entry name" value="METHYLTRANSFERASE"/>
    <property type="match status" value="1"/>
</dbReference>
<evidence type="ECO:0000256" key="1">
    <source>
        <dbReference type="SAM" id="MobiDB-lite"/>
    </source>
</evidence>
<reference evidence="4" key="1">
    <citation type="journal article" date="2013" name="Nature">
        <title>Pan genome of the phytoplankton Emiliania underpins its global distribution.</title>
        <authorList>
            <person name="Read B.A."/>
            <person name="Kegel J."/>
            <person name="Klute M.J."/>
            <person name="Kuo A."/>
            <person name="Lefebvre S.C."/>
            <person name="Maumus F."/>
            <person name="Mayer C."/>
            <person name="Miller J."/>
            <person name="Monier A."/>
            <person name="Salamov A."/>
            <person name="Young J."/>
            <person name="Aguilar M."/>
            <person name="Claverie J.M."/>
            <person name="Frickenhaus S."/>
            <person name="Gonzalez K."/>
            <person name="Herman E.K."/>
            <person name="Lin Y.C."/>
            <person name="Napier J."/>
            <person name="Ogata H."/>
            <person name="Sarno A.F."/>
            <person name="Shmutz J."/>
            <person name="Schroeder D."/>
            <person name="de Vargas C."/>
            <person name="Verret F."/>
            <person name="von Dassow P."/>
            <person name="Valentin K."/>
            <person name="Van de Peer Y."/>
            <person name="Wheeler G."/>
            <person name="Dacks J.B."/>
            <person name="Delwiche C.F."/>
            <person name="Dyhrman S.T."/>
            <person name="Glockner G."/>
            <person name="John U."/>
            <person name="Richards T."/>
            <person name="Worden A.Z."/>
            <person name="Zhang X."/>
            <person name="Grigoriev I.V."/>
            <person name="Allen A.E."/>
            <person name="Bidle K."/>
            <person name="Borodovsky M."/>
            <person name="Bowler C."/>
            <person name="Brownlee C."/>
            <person name="Cock J.M."/>
            <person name="Elias M."/>
            <person name="Gladyshev V.N."/>
            <person name="Groth M."/>
            <person name="Guda C."/>
            <person name="Hadaegh A."/>
            <person name="Iglesias-Rodriguez M.D."/>
            <person name="Jenkins J."/>
            <person name="Jones B.M."/>
            <person name="Lawson T."/>
            <person name="Leese F."/>
            <person name="Lindquist E."/>
            <person name="Lobanov A."/>
            <person name="Lomsadze A."/>
            <person name="Malik S.B."/>
            <person name="Marsh M.E."/>
            <person name="Mackinder L."/>
            <person name="Mock T."/>
            <person name="Mueller-Roeber B."/>
            <person name="Pagarete A."/>
            <person name="Parker M."/>
            <person name="Probert I."/>
            <person name="Quesneville H."/>
            <person name="Raines C."/>
            <person name="Rensing S.A."/>
            <person name="Riano-Pachon D.M."/>
            <person name="Richier S."/>
            <person name="Rokitta S."/>
            <person name="Shiraiwa Y."/>
            <person name="Soanes D.M."/>
            <person name="van der Giezen M."/>
            <person name="Wahlund T.M."/>
            <person name="Williams B."/>
            <person name="Wilson W."/>
            <person name="Wolfe G."/>
            <person name="Wurch L.L."/>
        </authorList>
    </citation>
    <scope>NUCLEOTIDE SEQUENCE</scope>
</reference>
<dbReference type="InterPro" id="IPR034268">
    <property type="entry name" value="RBM25_RRM"/>
</dbReference>
<dbReference type="InterPro" id="IPR035979">
    <property type="entry name" value="RBD_domain_sf"/>
</dbReference>
<dbReference type="Proteomes" id="UP000013827">
    <property type="component" value="Unassembled WGS sequence"/>
</dbReference>
<feature type="compositionally biased region" description="Basic and acidic residues" evidence="1">
    <location>
        <begin position="251"/>
        <end position="263"/>
    </location>
</feature>
<dbReference type="CDD" id="cd02440">
    <property type="entry name" value="AdoMet_MTases"/>
    <property type="match status" value="1"/>
</dbReference>
<organism evidence="3 4">
    <name type="scientific">Emiliania huxleyi (strain CCMP1516)</name>
    <dbReference type="NCBI Taxonomy" id="280463"/>
    <lineage>
        <taxon>Eukaryota</taxon>
        <taxon>Haptista</taxon>
        <taxon>Haptophyta</taxon>
        <taxon>Prymnesiophyceae</taxon>
        <taxon>Isochrysidales</taxon>
        <taxon>Noelaerhabdaceae</taxon>
        <taxon>Emiliania</taxon>
    </lineage>
</organism>
<name>A0A0D3IVR0_EMIH1</name>
<dbReference type="Pfam" id="PF08241">
    <property type="entry name" value="Methyltransf_11"/>
    <property type="match status" value="1"/>
</dbReference>
<dbReference type="GO" id="GO:0008757">
    <property type="term" value="F:S-adenosylmethionine-dependent methyltransferase activity"/>
    <property type="evidence" value="ECO:0007669"/>
    <property type="project" value="InterPro"/>
</dbReference>
<dbReference type="Gene3D" id="3.40.50.150">
    <property type="entry name" value="Vaccinia Virus protein VP39"/>
    <property type="match status" value="1"/>
</dbReference>
<dbReference type="HOGENOM" id="CLU_638472_0_0_1"/>
<dbReference type="CDD" id="cd12446">
    <property type="entry name" value="RRM_RBM25"/>
    <property type="match status" value="1"/>
</dbReference>
<dbReference type="eggNOG" id="KOG1540">
    <property type="taxonomic scope" value="Eukaryota"/>
</dbReference>
<feature type="domain" description="Methyltransferase type 11" evidence="2">
    <location>
        <begin position="71"/>
        <end position="164"/>
    </location>
</feature>
<keyword evidence="4" id="KW-1185">Reference proteome</keyword>
<accession>A0A0D3IVR0</accession>
<dbReference type="InterPro" id="IPR013216">
    <property type="entry name" value="Methyltransf_11"/>
</dbReference>
<dbReference type="InterPro" id="IPR029063">
    <property type="entry name" value="SAM-dependent_MTases_sf"/>
</dbReference>
<dbReference type="KEGG" id="ehx:EMIHUDRAFT_211506"/>
<dbReference type="SUPFAM" id="SSF54928">
    <property type="entry name" value="RNA-binding domain, RBD"/>
    <property type="match status" value="1"/>
</dbReference>
<dbReference type="EnsemblProtists" id="EOD15345">
    <property type="protein sequence ID" value="EOD15345"/>
    <property type="gene ID" value="EMIHUDRAFT_211506"/>
</dbReference>
<dbReference type="PaxDb" id="2903-EOD15345"/>
<protein>
    <recommendedName>
        <fullName evidence="2">Methyltransferase type 11 domain-containing protein</fullName>
    </recommendedName>
</protein>
<dbReference type="PANTHER" id="PTHR43591:SF24">
    <property type="entry name" value="2-METHOXY-6-POLYPRENYL-1,4-BENZOQUINOL METHYLASE, MITOCHONDRIAL"/>
    <property type="match status" value="1"/>
</dbReference>
<feature type="region of interest" description="Disordered" evidence="1">
    <location>
        <begin position="249"/>
        <end position="274"/>
    </location>
</feature>
<feature type="region of interest" description="Disordered" evidence="1">
    <location>
        <begin position="376"/>
        <end position="430"/>
    </location>
</feature>
<dbReference type="RefSeq" id="XP_005767774.1">
    <property type="nucleotide sequence ID" value="XM_005767717.1"/>
</dbReference>
<dbReference type="Gene3D" id="3.30.70.330">
    <property type="match status" value="2"/>
</dbReference>
<evidence type="ECO:0000259" key="2">
    <source>
        <dbReference type="Pfam" id="PF08241"/>
    </source>
</evidence>
<dbReference type="AlphaFoldDB" id="A0A0D3IVR0"/>
<evidence type="ECO:0000313" key="4">
    <source>
        <dbReference type="Proteomes" id="UP000013827"/>
    </source>
</evidence>
<proteinExistence type="predicted"/>
<dbReference type="GO" id="GO:0003676">
    <property type="term" value="F:nucleic acid binding"/>
    <property type="evidence" value="ECO:0007669"/>
    <property type="project" value="InterPro"/>
</dbReference>
<dbReference type="STRING" id="2903.R1DLG9"/>
<evidence type="ECO:0000313" key="3">
    <source>
        <dbReference type="EnsemblProtists" id="EOD15345"/>
    </source>
</evidence>
<dbReference type="GeneID" id="17261491"/>
<dbReference type="InterPro" id="IPR012677">
    <property type="entry name" value="Nucleotide-bd_a/b_plait_sf"/>
</dbReference>
<reference evidence="3" key="2">
    <citation type="submission" date="2024-10" db="UniProtKB">
        <authorList>
            <consortium name="EnsemblProtists"/>
        </authorList>
    </citation>
    <scope>IDENTIFICATION</scope>
</reference>
<sequence>MRVVALAAVGAATVLWWSQSRRRRASVREQYEELAGSYNERWAAYVQATLNAFMSCASEPLRDLTAGDCVLDVGTGTGAVPRAILRSFPGLKLSAADLSESMIETGRHECPAVDFVVAPAESLPFASGSFAAATTLSSLHFWTDPEKGLREMHRCLKPGGRVVLSDWCHDFVVCKMCAWYLWLTPGHSKADWSILTSRDVNGMLTKAGFVDVAFTTYKVDARVFGRWWLPRWGMMAFVARKAEQGSCAVGRDSREGRKRERELPTTAGSLSARLPSSGLSTASRIPAAAADAFIAELLSCCGTLMQWKRSVDPESGQSKSFGFCDFATGEGVLRALRLLPAVRLGGADLMLKVDQKTHDFLKEYEPQRKAALAALKGTPSPADATQMLPGADEEKDPHATARLSEITQAWNATYAPEEKDKNAQGARGAR</sequence>
<dbReference type="SUPFAM" id="SSF53335">
    <property type="entry name" value="S-adenosyl-L-methionine-dependent methyltransferases"/>
    <property type="match status" value="1"/>
</dbReference>